<keyword evidence="1" id="KW-1133">Transmembrane helix</keyword>
<accession>A0A561BF20</accession>
<keyword evidence="1" id="KW-0472">Membrane</keyword>
<evidence type="ECO:0000313" key="2">
    <source>
        <dbReference type="EMBL" id="TWD77484.1"/>
    </source>
</evidence>
<name>A0A561BF20_9BURK</name>
<evidence type="ECO:0000313" key="3">
    <source>
        <dbReference type="Proteomes" id="UP000319722"/>
    </source>
</evidence>
<dbReference type="RefSeq" id="WP_145746020.1">
    <property type="nucleotide sequence ID" value="NZ_VIVL01000009.1"/>
</dbReference>
<organism evidence="2 3">
    <name type="scientific">Variovorax beijingensis</name>
    <dbReference type="NCBI Taxonomy" id="2496117"/>
    <lineage>
        <taxon>Bacteria</taxon>
        <taxon>Pseudomonadati</taxon>
        <taxon>Pseudomonadota</taxon>
        <taxon>Betaproteobacteria</taxon>
        <taxon>Burkholderiales</taxon>
        <taxon>Comamonadaceae</taxon>
        <taxon>Variovorax</taxon>
    </lineage>
</organism>
<reference evidence="2 3" key="1">
    <citation type="submission" date="2019-06" db="EMBL/GenBank/DDBJ databases">
        <title>Sorghum-associated microbial communities from plants grown in Nebraska, USA.</title>
        <authorList>
            <person name="Schachtman D."/>
        </authorList>
    </citation>
    <scope>NUCLEOTIDE SEQUENCE [LARGE SCALE GENOMIC DNA]</scope>
    <source>
        <strain evidence="2 3">T529</strain>
    </source>
</reference>
<dbReference type="Proteomes" id="UP000319722">
    <property type="component" value="Unassembled WGS sequence"/>
</dbReference>
<keyword evidence="1" id="KW-0812">Transmembrane</keyword>
<dbReference type="EMBL" id="VIVL01000009">
    <property type="protein sequence ID" value="TWD77484.1"/>
    <property type="molecule type" value="Genomic_DNA"/>
</dbReference>
<dbReference type="AlphaFoldDB" id="A0A561BF20"/>
<comment type="caution">
    <text evidence="2">The sequence shown here is derived from an EMBL/GenBank/DDBJ whole genome shotgun (WGS) entry which is preliminary data.</text>
</comment>
<protein>
    <submittedName>
        <fullName evidence="2">Uncharacterized protein</fullName>
    </submittedName>
</protein>
<gene>
    <name evidence="2" type="ORF">FB547_10918</name>
</gene>
<evidence type="ECO:0000256" key="1">
    <source>
        <dbReference type="SAM" id="Phobius"/>
    </source>
</evidence>
<proteinExistence type="predicted"/>
<feature type="transmembrane region" description="Helical" evidence="1">
    <location>
        <begin position="80"/>
        <end position="104"/>
    </location>
</feature>
<sequence length="108" mass="11624">MAFMTLLAIDEWVTEKGGGETGEAALRTSLARGDFNDNRTIGLVKEWLRCEEEKRLDEYSRSAVGAAVRSAVASERSAKYTLWAAVAALVAAAVAIVPVVSGWFRTCG</sequence>